<dbReference type="Proteomes" id="UP000824120">
    <property type="component" value="Unassembled WGS sequence"/>
</dbReference>
<keyword evidence="2" id="KW-1185">Reference proteome</keyword>
<dbReference type="OrthoDB" id="851886at2759"/>
<accession>A0A9J5VZ07</accession>
<dbReference type="PANTHER" id="PTHR31286:SF165">
    <property type="entry name" value="DUF4283 DOMAIN-CONTAINING PROTEIN"/>
    <property type="match status" value="1"/>
</dbReference>
<reference evidence="1" key="1">
    <citation type="submission" date="2020-09" db="EMBL/GenBank/DDBJ databases">
        <title>De no assembly of potato wild relative species, Solanum commersonii.</title>
        <authorList>
            <person name="Cho K."/>
        </authorList>
    </citation>
    <scope>NUCLEOTIDE SEQUENCE</scope>
    <source>
        <strain evidence="1">LZ3.2</strain>
        <tissue evidence="1">Leaf</tissue>
    </source>
</reference>
<dbReference type="PANTHER" id="PTHR31286">
    <property type="entry name" value="GLYCINE-RICH CELL WALL STRUCTURAL PROTEIN 1.8-LIKE"/>
    <property type="match status" value="1"/>
</dbReference>
<gene>
    <name evidence="1" type="ORF">H5410_064802</name>
</gene>
<comment type="caution">
    <text evidence="1">The sequence shown here is derived from an EMBL/GenBank/DDBJ whole genome shotgun (WGS) entry which is preliminary data.</text>
</comment>
<organism evidence="1 2">
    <name type="scientific">Solanum commersonii</name>
    <name type="common">Commerson's wild potato</name>
    <name type="synonym">Commerson's nightshade</name>
    <dbReference type="NCBI Taxonomy" id="4109"/>
    <lineage>
        <taxon>Eukaryota</taxon>
        <taxon>Viridiplantae</taxon>
        <taxon>Streptophyta</taxon>
        <taxon>Embryophyta</taxon>
        <taxon>Tracheophyta</taxon>
        <taxon>Spermatophyta</taxon>
        <taxon>Magnoliopsida</taxon>
        <taxon>eudicotyledons</taxon>
        <taxon>Gunneridae</taxon>
        <taxon>Pentapetalae</taxon>
        <taxon>asterids</taxon>
        <taxon>lamiids</taxon>
        <taxon>Solanales</taxon>
        <taxon>Solanaceae</taxon>
        <taxon>Solanoideae</taxon>
        <taxon>Solaneae</taxon>
        <taxon>Solanum</taxon>
    </lineage>
</organism>
<evidence type="ECO:0000313" key="2">
    <source>
        <dbReference type="Proteomes" id="UP000824120"/>
    </source>
</evidence>
<dbReference type="InterPro" id="IPR040256">
    <property type="entry name" value="At4g02000-like"/>
</dbReference>
<dbReference type="EMBL" id="JACXVP010000205">
    <property type="protein sequence ID" value="KAG5568182.1"/>
    <property type="molecule type" value="Genomic_DNA"/>
</dbReference>
<protein>
    <recommendedName>
        <fullName evidence="3">DUF4283 domain-containing protein</fullName>
    </recommendedName>
</protein>
<proteinExistence type="predicted"/>
<name>A0A9J5VZ07_SOLCO</name>
<dbReference type="AlphaFoldDB" id="A0A9J5VZ07"/>
<evidence type="ECO:0008006" key="3">
    <source>
        <dbReference type="Google" id="ProtNLM"/>
    </source>
</evidence>
<evidence type="ECO:0000313" key="1">
    <source>
        <dbReference type="EMBL" id="KAG5568182.1"/>
    </source>
</evidence>
<sequence length="296" mass="33760">MAQEAMLGKAHHGKKAQAIVLRENIQVKIELFNLETPPKVDVVHTSTSSRKFYPSSSGAKSWADQVKAEIPISKVSIWDSFDISKLSNVVFKLDYVAPEMQGETPISVIELRDNESKIKYWKTIVVCYVLGAYPPFDVLRMRGQISHFDNKPFIVKSWNPDMEYTKDELNTVPIWINLVGKPLIVDHFARLLVEVQMDSKLPNIILFKNERDLIVEKKVLYECKPTLCCFCSKYGHSENECRKKKVPVQKQQPKKQVAPPDVTSDVVPIAHGVVVDSQEKQVQEKQKHTKAQQGEM</sequence>